<gene>
    <name evidence="1" type="ORF">OVA965_LOCUS1594</name>
    <name evidence="2" type="ORF">TMI583_LOCUS1594</name>
</gene>
<evidence type="ECO:0000313" key="2">
    <source>
        <dbReference type="EMBL" id="CAF3521459.1"/>
    </source>
</evidence>
<organism evidence="1 3">
    <name type="scientific">Didymodactylos carnosus</name>
    <dbReference type="NCBI Taxonomy" id="1234261"/>
    <lineage>
        <taxon>Eukaryota</taxon>
        <taxon>Metazoa</taxon>
        <taxon>Spiralia</taxon>
        <taxon>Gnathifera</taxon>
        <taxon>Rotifera</taxon>
        <taxon>Eurotatoria</taxon>
        <taxon>Bdelloidea</taxon>
        <taxon>Philodinida</taxon>
        <taxon>Philodinidae</taxon>
        <taxon>Didymodactylos</taxon>
    </lineage>
</organism>
<evidence type="ECO:0000313" key="1">
    <source>
        <dbReference type="EMBL" id="CAF0743672.1"/>
    </source>
</evidence>
<accession>A0A8S2CUD7</accession>
<dbReference type="Proteomes" id="UP000682733">
    <property type="component" value="Unassembled WGS sequence"/>
</dbReference>
<proteinExistence type="predicted"/>
<dbReference type="AlphaFoldDB" id="A0A8S2CUD7"/>
<name>A0A8S2CUD7_9BILA</name>
<sequence length="303" mass="35093">MNETLSDRCTPDYSFLESNKSLCAALDNDYRKIIKSLETGMILDDRNCEADDHGTNVAIPTDQEPHIPEVGIHQELRLNEQEEAENRIELSTQANPANDAPPFNTTGEENEISLITKLEIMVQPAPFYHKRYLAELSKCPCIQSGSKQREHPQTAINPIWREIYGEELYIRVQLCKHNGDPHPYKLLPDGAIIDADLNVIIERFNGHYHTESNSLYCKIMQSDFENQVKRFEKKHNTVEFISILQSSPMGVLNVMFTQENLYFNVITGEKRYREIVNIDIKYTRHEEHPNQLHQCDRKKIDAH</sequence>
<reference evidence="1" key="1">
    <citation type="submission" date="2021-02" db="EMBL/GenBank/DDBJ databases">
        <authorList>
            <person name="Nowell W R."/>
        </authorList>
    </citation>
    <scope>NUCLEOTIDE SEQUENCE</scope>
</reference>
<evidence type="ECO:0000313" key="3">
    <source>
        <dbReference type="Proteomes" id="UP000677228"/>
    </source>
</evidence>
<dbReference type="EMBL" id="CAJNOK010000303">
    <property type="protein sequence ID" value="CAF0743672.1"/>
    <property type="molecule type" value="Genomic_DNA"/>
</dbReference>
<protein>
    <submittedName>
        <fullName evidence="1">Uncharacterized protein</fullName>
    </submittedName>
</protein>
<comment type="caution">
    <text evidence="1">The sequence shown here is derived from an EMBL/GenBank/DDBJ whole genome shotgun (WGS) entry which is preliminary data.</text>
</comment>
<dbReference type="Proteomes" id="UP000677228">
    <property type="component" value="Unassembled WGS sequence"/>
</dbReference>
<dbReference type="EMBL" id="CAJOBA010000303">
    <property type="protein sequence ID" value="CAF3521459.1"/>
    <property type="molecule type" value="Genomic_DNA"/>
</dbReference>